<gene>
    <name evidence="2" type="ORF">DYB25_009356</name>
</gene>
<comment type="caution">
    <text evidence="2">The sequence shown here is derived from an EMBL/GenBank/DDBJ whole genome shotgun (WGS) entry which is preliminary data.</text>
</comment>
<evidence type="ECO:0000259" key="1">
    <source>
        <dbReference type="Pfam" id="PF03732"/>
    </source>
</evidence>
<dbReference type="Pfam" id="PF03732">
    <property type="entry name" value="Retrotrans_gag"/>
    <property type="match status" value="1"/>
</dbReference>
<dbReference type="InterPro" id="IPR005162">
    <property type="entry name" value="Retrotrans_gag_dom"/>
</dbReference>
<feature type="domain" description="Retrotransposon gag" evidence="1">
    <location>
        <begin position="193"/>
        <end position="287"/>
    </location>
</feature>
<evidence type="ECO:0000313" key="2">
    <source>
        <dbReference type="EMBL" id="RHY09553.1"/>
    </source>
</evidence>
<proteinExistence type="predicted"/>
<protein>
    <recommendedName>
        <fullName evidence="1">Retrotransposon gag domain-containing protein</fullName>
    </recommendedName>
</protein>
<dbReference type="AlphaFoldDB" id="A0A397ANU8"/>
<accession>A0A397ANU8</accession>
<name>A0A397ANU8_APHAT</name>
<evidence type="ECO:0000313" key="3">
    <source>
        <dbReference type="Proteomes" id="UP000266239"/>
    </source>
</evidence>
<sequence length="378" mass="42358">MGDNPDFDTGCVQRIHDAARDNGHVRTRVQENIVHADDILQEHAALCLLALRLVYQYLFAVFPALDLRCQQRFAFARRGLRAPRHGSTIELSVAEASSTQKTLEEQVTQMSSHGQNLEDSLRVARRKIATLEEQASTMTTHVGTSLASRLKSIKLDVAKFGGAESDKLLRWLLKVSTAADGQRIPDDATRVTFAMSHLKGRAEDWSFSKRLTGRHCFPSFAVFETKVKAMFLPPNSVIARSIYLVCKQGKRSLQEFIQDLRFLANINDEESLPESLRVTVFMDGLNQGPVCSQLFCVYPDTFEEAVRIALSESFSSSSAHVLRGLLGHGCLHAHPGIGRPHMFQLRLPWLLFPRMSGISPCGVSRVYLTWFLPSEWST</sequence>
<dbReference type="EMBL" id="QUTA01006800">
    <property type="protein sequence ID" value="RHY09553.1"/>
    <property type="molecule type" value="Genomic_DNA"/>
</dbReference>
<dbReference type="VEuPathDB" id="FungiDB:H257_05573"/>
<reference evidence="2 3" key="1">
    <citation type="submission" date="2018-08" db="EMBL/GenBank/DDBJ databases">
        <title>Aphanomyces genome sequencing and annotation.</title>
        <authorList>
            <person name="Minardi D."/>
            <person name="Oidtmann B."/>
            <person name="Van Der Giezen M."/>
            <person name="Studholme D.J."/>
        </authorList>
    </citation>
    <scope>NUCLEOTIDE SEQUENCE [LARGE SCALE GENOMIC DNA]</scope>
    <source>
        <strain evidence="2 3">Yx</strain>
    </source>
</reference>
<organism evidence="2 3">
    <name type="scientific">Aphanomyces astaci</name>
    <name type="common">Crayfish plague agent</name>
    <dbReference type="NCBI Taxonomy" id="112090"/>
    <lineage>
        <taxon>Eukaryota</taxon>
        <taxon>Sar</taxon>
        <taxon>Stramenopiles</taxon>
        <taxon>Oomycota</taxon>
        <taxon>Saprolegniomycetes</taxon>
        <taxon>Saprolegniales</taxon>
        <taxon>Verrucalvaceae</taxon>
        <taxon>Aphanomyces</taxon>
    </lineage>
</organism>
<dbReference type="Proteomes" id="UP000266239">
    <property type="component" value="Unassembled WGS sequence"/>
</dbReference>